<evidence type="ECO:0000313" key="2">
    <source>
        <dbReference type="EMBL" id="SET33461.1"/>
    </source>
</evidence>
<dbReference type="EMBL" id="FOHU01000008">
    <property type="protein sequence ID" value="SET33461.1"/>
    <property type="molecule type" value="Genomic_DNA"/>
</dbReference>
<dbReference type="Pfam" id="PF00903">
    <property type="entry name" value="Glyoxalase"/>
    <property type="match status" value="1"/>
</dbReference>
<dbReference type="Proteomes" id="UP000199568">
    <property type="component" value="Unassembled WGS sequence"/>
</dbReference>
<dbReference type="SUPFAM" id="SSF54593">
    <property type="entry name" value="Glyoxalase/Bleomycin resistance protein/Dihydroxybiphenyl dioxygenase"/>
    <property type="match status" value="1"/>
</dbReference>
<dbReference type="AlphaFoldDB" id="A0A1I0DP24"/>
<dbReference type="PROSITE" id="PS51819">
    <property type="entry name" value="VOC"/>
    <property type="match status" value="1"/>
</dbReference>
<name>A0A1I0DP24_9FIRM</name>
<dbReference type="InterPro" id="IPR004360">
    <property type="entry name" value="Glyas_Fos-R_dOase_dom"/>
</dbReference>
<sequence length="121" mass="13841">MIKRFECINIYTENTKRLVEFYNDKLGIPIVFEGFGNYDGAKIGFNKTEAGIVIWDEKKWGKGHVGKANFVFSCDNLDTTYEELKAKGVELDPPIIADWGGREMNLKDLDGNNILLLEQQY</sequence>
<dbReference type="STRING" id="426128.SAMN05660297_02062"/>
<feature type="domain" description="VOC" evidence="1">
    <location>
        <begin position="4"/>
        <end position="119"/>
    </location>
</feature>
<protein>
    <submittedName>
        <fullName evidence="2">Glyoxalase-like domain-containing protein</fullName>
    </submittedName>
</protein>
<dbReference type="InterPro" id="IPR029068">
    <property type="entry name" value="Glyas_Bleomycin-R_OHBP_Dase"/>
</dbReference>
<evidence type="ECO:0000259" key="1">
    <source>
        <dbReference type="PROSITE" id="PS51819"/>
    </source>
</evidence>
<reference evidence="2 3" key="1">
    <citation type="submission" date="2016-10" db="EMBL/GenBank/DDBJ databases">
        <authorList>
            <person name="de Groot N.N."/>
        </authorList>
    </citation>
    <scope>NUCLEOTIDE SEQUENCE [LARGE SCALE GENOMIC DNA]</scope>
    <source>
        <strain evidence="2 3">DSM 18979</strain>
    </source>
</reference>
<dbReference type="OrthoDB" id="9796521at2"/>
<dbReference type="PANTHER" id="PTHR36437:SF2">
    <property type="entry name" value="GLYOXALASE_BLEOMYCIN RESISTANCE PROTEIN_DIOXYGENASE"/>
    <property type="match status" value="1"/>
</dbReference>
<proteinExistence type="predicted"/>
<keyword evidence="3" id="KW-1185">Reference proteome</keyword>
<dbReference type="RefSeq" id="WP_090443289.1">
    <property type="nucleotide sequence ID" value="NZ_FOHU01000008.1"/>
</dbReference>
<dbReference type="PANTHER" id="PTHR36437">
    <property type="entry name" value="GLYOXALASE/BLEOMYCIN RESISTANCE PROTEIN/DIOXYGENASE"/>
    <property type="match status" value="1"/>
</dbReference>
<organism evidence="2 3">
    <name type="scientific">Natronincola peptidivorans</name>
    <dbReference type="NCBI Taxonomy" id="426128"/>
    <lineage>
        <taxon>Bacteria</taxon>
        <taxon>Bacillati</taxon>
        <taxon>Bacillota</taxon>
        <taxon>Clostridia</taxon>
        <taxon>Peptostreptococcales</taxon>
        <taxon>Natronincolaceae</taxon>
        <taxon>Natronincola</taxon>
    </lineage>
</organism>
<dbReference type="InterPro" id="IPR037523">
    <property type="entry name" value="VOC_core"/>
</dbReference>
<dbReference type="Gene3D" id="3.10.180.10">
    <property type="entry name" value="2,3-Dihydroxybiphenyl 1,2-Dioxygenase, domain 1"/>
    <property type="match status" value="1"/>
</dbReference>
<gene>
    <name evidence="2" type="ORF">SAMN05660297_02062</name>
</gene>
<evidence type="ECO:0000313" key="3">
    <source>
        <dbReference type="Proteomes" id="UP000199568"/>
    </source>
</evidence>
<accession>A0A1I0DP24</accession>